<dbReference type="Proteomes" id="UP001144096">
    <property type="component" value="Unassembled WGS sequence"/>
</dbReference>
<keyword evidence="2" id="KW-0732">Signal</keyword>
<sequence length="209" mass="20776">MTRTKPACLALLVAPVVLMVSACGGGSPTPAASSSAPSPAEPTPLATATTASSSSSQPTPSRTATETGTGLCKAGDVALSLGQGDAAAGSVYRPLLIRNVSARPCVMQGFPGVSYVAGDDGHQVGEAAFREGAKGAPVTLAPGATAAADIQFVNVHNYDPAACRPTPVRGLRIYLPQETASNFVPAPGTGCAGTAVPDHQLSVKAVRPV</sequence>
<dbReference type="AlphaFoldDB" id="A0A9X2NMV4"/>
<proteinExistence type="predicted"/>
<evidence type="ECO:0000313" key="5">
    <source>
        <dbReference type="Proteomes" id="UP001144096"/>
    </source>
</evidence>
<name>A0A9X2NMV4_9PSEU</name>
<dbReference type="PROSITE" id="PS51257">
    <property type="entry name" value="PROKAR_LIPOPROTEIN"/>
    <property type="match status" value="1"/>
</dbReference>
<dbReference type="RefSeq" id="WP_257927228.1">
    <property type="nucleotide sequence ID" value="NZ_JAMXQV010000051.1"/>
</dbReference>
<evidence type="ECO:0000256" key="1">
    <source>
        <dbReference type="SAM" id="MobiDB-lite"/>
    </source>
</evidence>
<evidence type="ECO:0000313" key="4">
    <source>
        <dbReference type="EMBL" id="MCR6490656.1"/>
    </source>
</evidence>
<evidence type="ECO:0000256" key="2">
    <source>
        <dbReference type="SAM" id="SignalP"/>
    </source>
</evidence>
<protein>
    <submittedName>
        <fullName evidence="4">DUF4232 domain-containing protein</fullName>
    </submittedName>
</protein>
<feature type="signal peptide" evidence="2">
    <location>
        <begin position="1"/>
        <end position="22"/>
    </location>
</feature>
<feature type="compositionally biased region" description="Low complexity" evidence="1">
    <location>
        <begin position="28"/>
        <end position="65"/>
    </location>
</feature>
<feature type="domain" description="DUF4232" evidence="3">
    <location>
        <begin position="72"/>
        <end position="206"/>
    </location>
</feature>
<gene>
    <name evidence="4" type="ORF">M8542_48445</name>
</gene>
<dbReference type="InterPro" id="IPR025326">
    <property type="entry name" value="DUF4232"/>
</dbReference>
<dbReference type="Pfam" id="PF14016">
    <property type="entry name" value="DUF4232"/>
    <property type="match status" value="1"/>
</dbReference>
<feature type="chain" id="PRO_5040810357" evidence="2">
    <location>
        <begin position="23"/>
        <end position="209"/>
    </location>
</feature>
<accession>A0A9X2NMV4</accession>
<evidence type="ECO:0000259" key="3">
    <source>
        <dbReference type="Pfam" id="PF14016"/>
    </source>
</evidence>
<feature type="region of interest" description="Disordered" evidence="1">
    <location>
        <begin position="28"/>
        <end position="69"/>
    </location>
</feature>
<organism evidence="4 5">
    <name type="scientific">Amycolatopsis iheyensis</name>
    <dbReference type="NCBI Taxonomy" id="2945988"/>
    <lineage>
        <taxon>Bacteria</taxon>
        <taxon>Bacillati</taxon>
        <taxon>Actinomycetota</taxon>
        <taxon>Actinomycetes</taxon>
        <taxon>Pseudonocardiales</taxon>
        <taxon>Pseudonocardiaceae</taxon>
        <taxon>Amycolatopsis</taxon>
    </lineage>
</organism>
<comment type="caution">
    <text evidence="4">The sequence shown here is derived from an EMBL/GenBank/DDBJ whole genome shotgun (WGS) entry which is preliminary data.</text>
</comment>
<dbReference type="EMBL" id="JAMXQV010000051">
    <property type="protein sequence ID" value="MCR6490656.1"/>
    <property type="molecule type" value="Genomic_DNA"/>
</dbReference>
<reference evidence="4" key="1">
    <citation type="submission" date="2022-06" db="EMBL/GenBank/DDBJ databases">
        <title>Amycolatopsis iheyaensis sp. nov., a new species of the genus Amycolatopsis isolated from soil in Iheya island, Japan.</title>
        <authorList>
            <person name="Ngamcharungchit C."/>
            <person name="Kanto H."/>
            <person name="Take A."/>
            <person name="Intra B."/>
            <person name="Matsumoto A."/>
            <person name="Panbangred W."/>
            <person name="Inahashi Y."/>
        </authorList>
    </citation>
    <scope>NUCLEOTIDE SEQUENCE</scope>
    <source>
        <strain evidence="4">OK19-0408</strain>
    </source>
</reference>
<keyword evidence="5" id="KW-1185">Reference proteome</keyword>